<dbReference type="PANTHER" id="PTHR36934:SF1">
    <property type="entry name" value="THIOESTERASE DOMAIN-CONTAINING PROTEIN"/>
    <property type="match status" value="1"/>
</dbReference>
<dbReference type="AlphaFoldDB" id="X0T003"/>
<dbReference type="Gene3D" id="3.10.129.10">
    <property type="entry name" value="Hotdog Thioesterase"/>
    <property type="match status" value="1"/>
</dbReference>
<dbReference type="EMBL" id="BARS01003300">
    <property type="protein sequence ID" value="GAF80721.1"/>
    <property type="molecule type" value="Genomic_DNA"/>
</dbReference>
<gene>
    <name evidence="2" type="ORF">S01H1_06384</name>
</gene>
<protein>
    <recommendedName>
        <fullName evidence="1">Fluoroacetyl-CoA-specific thioesterase-like domain-containing protein</fullName>
    </recommendedName>
</protein>
<organism evidence="2">
    <name type="scientific">marine sediment metagenome</name>
    <dbReference type="NCBI Taxonomy" id="412755"/>
    <lineage>
        <taxon>unclassified sequences</taxon>
        <taxon>metagenomes</taxon>
        <taxon>ecological metagenomes</taxon>
    </lineage>
</organism>
<accession>X0T003</accession>
<dbReference type="Pfam" id="PF22636">
    <property type="entry name" value="FlK"/>
    <property type="match status" value="1"/>
</dbReference>
<proteinExistence type="predicted"/>
<evidence type="ECO:0000259" key="1">
    <source>
        <dbReference type="Pfam" id="PF22636"/>
    </source>
</evidence>
<evidence type="ECO:0000313" key="2">
    <source>
        <dbReference type="EMBL" id="GAF80721.1"/>
    </source>
</evidence>
<sequence>MNITASAELTEIDGKRLIFKVEAFDEVEKIGEGTHQRYIIELDKFKRRAHGKSIR</sequence>
<comment type="caution">
    <text evidence="2">The sequence shown here is derived from an EMBL/GenBank/DDBJ whole genome shotgun (WGS) entry which is preliminary data.</text>
</comment>
<dbReference type="InterPro" id="IPR025540">
    <property type="entry name" value="FlK"/>
</dbReference>
<dbReference type="PANTHER" id="PTHR36934">
    <property type="entry name" value="BLR0278 PROTEIN"/>
    <property type="match status" value="1"/>
</dbReference>
<name>X0T003_9ZZZZ</name>
<dbReference type="SUPFAM" id="SSF54637">
    <property type="entry name" value="Thioesterase/thiol ester dehydrase-isomerase"/>
    <property type="match status" value="1"/>
</dbReference>
<dbReference type="InterPro" id="IPR029069">
    <property type="entry name" value="HotDog_dom_sf"/>
</dbReference>
<feature type="domain" description="Fluoroacetyl-CoA-specific thioesterase-like" evidence="1">
    <location>
        <begin position="1"/>
        <end position="41"/>
    </location>
</feature>
<reference evidence="2" key="1">
    <citation type="journal article" date="2014" name="Front. Microbiol.">
        <title>High frequency of phylogenetically diverse reductive dehalogenase-homologous genes in deep subseafloor sedimentary metagenomes.</title>
        <authorList>
            <person name="Kawai M."/>
            <person name="Futagami T."/>
            <person name="Toyoda A."/>
            <person name="Takaki Y."/>
            <person name="Nishi S."/>
            <person name="Hori S."/>
            <person name="Arai W."/>
            <person name="Tsubouchi T."/>
            <person name="Morono Y."/>
            <person name="Uchiyama I."/>
            <person name="Ito T."/>
            <person name="Fujiyama A."/>
            <person name="Inagaki F."/>
            <person name="Takami H."/>
        </authorList>
    </citation>
    <scope>NUCLEOTIDE SEQUENCE</scope>
    <source>
        <strain evidence="2">Expedition CK06-06</strain>
    </source>
</reference>
<dbReference type="InterPro" id="IPR054485">
    <property type="entry name" value="FlK-like_dom"/>
</dbReference>